<dbReference type="InterPro" id="IPR015915">
    <property type="entry name" value="Kelch-typ_b-propeller"/>
</dbReference>
<evidence type="ECO:0000313" key="5">
    <source>
        <dbReference type="Proteomes" id="UP000186817"/>
    </source>
</evidence>
<dbReference type="InterPro" id="IPR015655">
    <property type="entry name" value="PP2C"/>
</dbReference>
<dbReference type="InterPro" id="IPR008775">
    <property type="entry name" value="Phytyl_CoA_dOase-like"/>
</dbReference>
<dbReference type="EMBL" id="LSRX01000110">
    <property type="protein sequence ID" value="OLQ08770.1"/>
    <property type="molecule type" value="Genomic_DNA"/>
</dbReference>
<dbReference type="Proteomes" id="UP000186817">
    <property type="component" value="Unassembled WGS sequence"/>
</dbReference>
<feature type="region of interest" description="Disordered" evidence="1">
    <location>
        <begin position="843"/>
        <end position="862"/>
    </location>
</feature>
<dbReference type="InterPro" id="IPR036457">
    <property type="entry name" value="PPM-type-like_dom_sf"/>
</dbReference>
<dbReference type="Gene3D" id="2.120.10.80">
    <property type="entry name" value="Kelch-type beta propeller"/>
    <property type="match status" value="2"/>
</dbReference>
<dbReference type="InterPro" id="IPR006652">
    <property type="entry name" value="Kelch_1"/>
</dbReference>
<dbReference type="Gene3D" id="2.60.120.620">
    <property type="entry name" value="q2cbj1_9rhob like domain"/>
    <property type="match status" value="1"/>
</dbReference>
<dbReference type="SUPFAM" id="SSF52821">
    <property type="entry name" value="Rhodanese/Cell cycle control phosphatase"/>
    <property type="match status" value="1"/>
</dbReference>
<gene>
    <name evidence="4" type="ORF">AK812_SmicGene7700</name>
</gene>
<dbReference type="SMART" id="SM00612">
    <property type="entry name" value="Kelch"/>
    <property type="match status" value="1"/>
</dbReference>
<dbReference type="CDD" id="cd00158">
    <property type="entry name" value="RHOD"/>
    <property type="match status" value="1"/>
</dbReference>
<dbReference type="PANTHER" id="PTHR47992">
    <property type="entry name" value="PROTEIN PHOSPHATASE"/>
    <property type="match status" value="1"/>
</dbReference>
<dbReference type="Pfam" id="PF05721">
    <property type="entry name" value="PhyH"/>
    <property type="match status" value="1"/>
</dbReference>
<dbReference type="SUPFAM" id="SSF81606">
    <property type="entry name" value="PP2C-like"/>
    <property type="match status" value="1"/>
</dbReference>
<dbReference type="InterPro" id="IPR001932">
    <property type="entry name" value="PPM-type_phosphatase-like_dom"/>
</dbReference>
<dbReference type="Gene3D" id="3.60.40.10">
    <property type="entry name" value="PPM-type phosphatase domain"/>
    <property type="match status" value="1"/>
</dbReference>
<comment type="caution">
    <text evidence="4">The sequence shown here is derived from an EMBL/GenBank/DDBJ whole genome shotgun (WGS) entry which is preliminary data.</text>
</comment>
<dbReference type="SMART" id="SM00332">
    <property type="entry name" value="PP2Cc"/>
    <property type="match status" value="1"/>
</dbReference>
<evidence type="ECO:0008006" key="6">
    <source>
        <dbReference type="Google" id="ProtNLM"/>
    </source>
</evidence>
<keyword evidence="5" id="KW-1185">Reference proteome</keyword>
<sequence length="1960" mass="215128">MLTTELADGQVLRLVSSASQQAKSLVFRVHRASAKQLRTFELDPALKAFNLEIVDDQAPPMSFGPQPQTCLRIQRDRSVDGKGFRGPWATFVVSARDESGPRGVSLRSVGHVEEPAFLADGGKDFVASASSDDPASRWLFQSVHVPRPFEDFDLTPQQYEAFARCGFMILKGAVPTEYVNGALRYINHLIGQGPDSWVVDLDSPTEPGEPPKLKLPSSRHPSIEALVTRTCLGVAVQRLLQSPFGTGGAQLAVRFPVTDLLESVDGKLTEAAYKVVHRDDSTEQFHIDGTGRESPLPFSVLLKVALSDQTSQHCGNFTVFPASHRNSEVIRWYFGQISATKGVGTRAEAGAGQPPKPPKPAIGPPLQLQLAPGDAVLAHPYLCHRPGTNTSAHIRYSAFFRFRSKNFAKHAADRSALLRNPMLEFPWWGADCAEGSALEAMEDLGSKRPVNKTAFDACVAAASYDWTHDFGSAKYPMCEEPTSDVLAISQELFEKYGRPQSESIWDRRLLLGLLTLSRCSELRALRPLCREQLNDDKGLMLLIASYITEPPVCLFQFGGFMRKVWPEHWRFEDPARPLPLAPPPELRLDSASCDMGLGRAFFAGGCGKHPQACSLDEFFNSAEVYDSLADEWSALPAMPTRRHGACACFLDGKVYVLGGISQPLLRVNATARSQSIVCNAEQTVPVTGDEAMGYGVPDSGVDFCYVTVYEAHQLMKNDKAVFVDSRDDDDFRTTRIQTSFHLSANSLIMKAGGADKGLVQQLVDLVNSGKTLVCLSDACVKGNINRGHVSRCRHIAQYLVEMGADRARIVRMTGGINAWKKAQLDGILGDLRPMYAGVIKASDFEPPKEGREEEEEDEETRPLRGEMPAAVGNGGYASAAPQLAAGLQVEIQGLVSRADLNGKKARIQEFIPSSARWEVELLDETKERVRCKPECLKAALEGPKAAPAAPEEFVEVGCGGTPGDGGARDTCKVRFVPPRPFCQDRPTAYRVLKADLYKKTAKESDKIIKVTRSVGSLVRTTGELFVGSVGGVWAELDVVAGEKKGVHEPNRLDLHQGPWLWSEQLQDHRRVFAGIGQHDQHHDQHQESHFKNLGTNPPSFRGVDRQQDRAMLRAEWYVDQRNLPLKEMFCDIFDPETSSWTSLPSAAYTNLGVGQGIFERAAFFGAAAVEGRVVALVGGVTIAYNPRVPEDGWRAVEAPNSHVKVGASSCACAFRGELIVASGRPRCFSKCVAGFRFSADASQPLWWHGTWRQLPKLQSARVGGALVEVYDRLYITGGVDEETGEFYDTAERLAEESWDCVSWFQMPRALHAHEAHALPYLPAPAQPLTRKCLCTCQPFLKPAMQAVDELLTIVMVTSPVPSNPSTAMLEHVLSSCTTAGGFNTCPTIVVSDGYRVASAGQRPKPKAGRVPPDWEEPYEEFRHKLDNVDSIASSALSGVQHIRVLEHKGFAGCLHIALRQVRTPFVLVLQHDRPCLRPFDGSGLLAAMLGCSQLKYVGLPTKASLARTEPAHLVSACAMRLREKDPSWLPDYASGGNTQHGYSLAKNERQRMEDAVLIHDNIAGNACFAVFDGHGGEKATLLAKQFLTEQLEHHLQQDCSKEEAAQQAFAAVDELMQSNLAEEAKLFASGTSSGTVACVALLKAEELVLLNLGDCRAVVCEDGKVTTTTTDHAPEKNKLEKKRLEEIGVNVEGGYVDGKVQVSRAFGDVAGETGKKVPGVICTPEVFVVSVKDTTEFVLLATDGIWDGLRDQTTIITARKVLRETRSPEAAAKAVLEAAANVTKADNAAVIVVSLNIPEPLPKRERRLKLASKTVHACYSTRHRHSHVVRAHLKEFEASNWHLHPEVWDAADGSFKLRPLCLWYDSAHICRLDHYRDFVFRKGRDWSGGFPEDSFGQDMQQELRCAAAEGRWKEVHDTFGTYLYDDGGGPVVGHLNGRRFRLEEPGTSLGRKFVTTSEVK</sequence>
<organism evidence="4 5">
    <name type="scientific">Symbiodinium microadriaticum</name>
    <name type="common">Dinoflagellate</name>
    <name type="synonym">Zooxanthella microadriatica</name>
    <dbReference type="NCBI Taxonomy" id="2951"/>
    <lineage>
        <taxon>Eukaryota</taxon>
        <taxon>Sar</taxon>
        <taxon>Alveolata</taxon>
        <taxon>Dinophyceae</taxon>
        <taxon>Suessiales</taxon>
        <taxon>Symbiodiniaceae</taxon>
        <taxon>Symbiodinium</taxon>
    </lineage>
</organism>
<feature type="domain" description="Rhodanese" evidence="2">
    <location>
        <begin position="716"/>
        <end position="828"/>
    </location>
</feature>
<dbReference type="SUPFAM" id="SSF117281">
    <property type="entry name" value="Kelch motif"/>
    <property type="match status" value="2"/>
</dbReference>
<evidence type="ECO:0000259" key="3">
    <source>
        <dbReference type="PROSITE" id="PS51746"/>
    </source>
</evidence>
<dbReference type="GO" id="GO:0004722">
    <property type="term" value="F:protein serine/threonine phosphatase activity"/>
    <property type="evidence" value="ECO:0007669"/>
    <property type="project" value="InterPro"/>
</dbReference>
<feature type="compositionally biased region" description="Pro residues" evidence="1">
    <location>
        <begin position="354"/>
        <end position="363"/>
    </location>
</feature>
<dbReference type="InterPro" id="IPR036873">
    <property type="entry name" value="Rhodanese-like_dom_sf"/>
</dbReference>
<reference evidence="4 5" key="1">
    <citation type="submission" date="2016-02" db="EMBL/GenBank/DDBJ databases">
        <title>Genome analysis of coral dinoflagellate symbionts highlights evolutionary adaptations to a symbiotic lifestyle.</title>
        <authorList>
            <person name="Aranda M."/>
            <person name="Li Y."/>
            <person name="Liew Y.J."/>
            <person name="Baumgarten S."/>
            <person name="Simakov O."/>
            <person name="Wilson M."/>
            <person name="Piel J."/>
            <person name="Ashoor H."/>
            <person name="Bougouffa S."/>
            <person name="Bajic V.B."/>
            <person name="Ryu T."/>
            <person name="Ravasi T."/>
            <person name="Bayer T."/>
            <person name="Micklem G."/>
            <person name="Kim H."/>
            <person name="Bhak J."/>
            <person name="Lajeunesse T.C."/>
            <person name="Voolstra C.R."/>
        </authorList>
    </citation>
    <scope>NUCLEOTIDE SEQUENCE [LARGE SCALE GENOMIC DNA]</scope>
    <source>
        <strain evidence="4 5">CCMP2467</strain>
    </source>
</reference>
<feature type="domain" description="PPM-type phosphatase" evidence="3">
    <location>
        <begin position="1539"/>
        <end position="1795"/>
    </location>
</feature>
<dbReference type="Gene3D" id="3.40.250.10">
    <property type="entry name" value="Rhodanese-like domain"/>
    <property type="match status" value="1"/>
</dbReference>
<dbReference type="Pfam" id="PF00481">
    <property type="entry name" value="PP2C"/>
    <property type="match status" value="1"/>
</dbReference>
<dbReference type="SUPFAM" id="SSF51197">
    <property type="entry name" value="Clavaminate synthase-like"/>
    <property type="match status" value="1"/>
</dbReference>
<dbReference type="OrthoDB" id="435155at2759"/>
<dbReference type="InterPro" id="IPR001763">
    <property type="entry name" value="Rhodanese-like_dom"/>
</dbReference>
<evidence type="ECO:0000259" key="2">
    <source>
        <dbReference type="PROSITE" id="PS50206"/>
    </source>
</evidence>
<dbReference type="SMART" id="SM00331">
    <property type="entry name" value="PP2C_SIG"/>
    <property type="match status" value="1"/>
</dbReference>
<name>A0A1Q9EMX1_SYMMI</name>
<dbReference type="PROSITE" id="PS51746">
    <property type="entry name" value="PPM_2"/>
    <property type="match status" value="1"/>
</dbReference>
<proteinExistence type="predicted"/>
<feature type="region of interest" description="Disordered" evidence="1">
    <location>
        <begin position="344"/>
        <end position="364"/>
    </location>
</feature>
<accession>A0A1Q9EMX1</accession>
<protein>
    <recommendedName>
        <fullName evidence="6">PPM-type phosphatase domain-containing protein</fullName>
    </recommendedName>
</protein>
<evidence type="ECO:0000313" key="4">
    <source>
        <dbReference type="EMBL" id="OLQ08770.1"/>
    </source>
</evidence>
<evidence type="ECO:0000256" key="1">
    <source>
        <dbReference type="SAM" id="MobiDB-lite"/>
    </source>
</evidence>
<dbReference type="PROSITE" id="PS50206">
    <property type="entry name" value="RHODANESE_3"/>
    <property type="match status" value="1"/>
</dbReference>
<dbReference type="CDD" id="cd00143">
    <property type="entry name" value="PP2Cc"/>
    <property type="match status" value="1"/>
</dbReference>